<dbReference type="HOGENOM" id="CLU_104195_0_0_5"/>
<dbReference type="SUPFAM" id="SSF52540">
    <property type="entry name" value="P-loop containing nucleoside triphosphate hydrolases"/>
    <property type="match status" value="1"/>
</dbReference>
<dbReference type="InterPro" id="IPR027417">
    <property type="entry name" value="P-loop_NTPase"/>
</dbReference>
<gene>
    <name evidence="1" type="ORF">JCM7686_pAMI8p201</name>
</gene>
<dbReference type="RefSeq" id="WP_020952738.1">
    <property type="nucleotide sequence ID" value="NC_022050.1"/>
</dbReference>
<dbReference type="KEGG" id="pami:JCM7686_pAMI8p201"/>
<proteinExistence type="predicted"/>
<geneLocation type="plasmid" evidence="1 2">
    <name>pAMI8</name>
</geneLocation>
<evidence type="ECO:0000313" key="1">
    <source>
        <dbReference type="EMBL" id="AGT11699.1"/>
    </source>
</evidence>
<dbReference type="AlphaFoldDB" id="S5XW13"/>
<dbReference type="Gene3D" id="3.40.50.300">
    <property type="entry name" value="P-loop containing nucleotide triphosphate hydrolases"/>
    <property type="match status" value="1"/>
</dbReference>
<dbReference type="GO" id="GO:0016740">
    <property type="term" value="F:transferase activity"/>
    <property type="evidence" value="ECO:0007669"/>
    <property type="project" value="UniProtKB-KW"/>
</dbReference>
<name>S5XW13_PARAH</name>
<sequence length="191" mass="20528">MKILRDRPISTATTDPFSLAPARVHEAGGAGRNSFALFQASRHPGPLFWILPQHEPLRPMARGLPAGIGERLHLIETRSEPDLLWAIEEALRARPSGLVIGEPAKPLSLTAGRRLQLAAEAGQTTGLLLIREGQGSNAAETRWKCDPAAGAADSTHHQWSLNKNKSGTPGLWTVQWDGATTACHMVSEAGQ</sequence>
<protein>
    <submittedName>
        <fullName evidence="1">Nucleotidyltransferase/DNA polymerase involved in DNA repair</fullName>
    </submittedName>
</protein>
<dbReference type="Proteomes" id="UP000015480">
    <property type="component" value="Plasmid pAMI8"/>
</dbReference>
<keyword evidence="2" id="KW-1185">Reference proteome</keyword>
<evidence type="ECO:0000313" key="2">
    <source>
        <dbReference type="Proteomes" id="UP000015480"/>
    </source>
</evidence>
<keyword evidence="1" id="KW-0808">Transferase</keyword>
<organism evidence="1 2">
    <name type="scientific">Paracoccus aminophilus JCM 7686</name>
    <dbReference type="NCBI Taxonomy" id="1367847"/>
    <lineage>
        <taxon>Bacteria</taxon>
        <taxon>Pseudomonadati</taxon>
        <taxon>Pseudomonadota</taxon>
        <taxon>Alphaproteobacteria</taxon>
        <taxon>Rhodobacterales</taxon>
        <taxon>Paracoccaceae</taxon>
        <taxon>Paracoccus</taxon>
    </lineage>
</organism>
<reference evidence="1 2" key="1">
    <citation type="journal article" date="2014" name="BMC Genomics">
        <title>Architecture and functions of a multipartite genome of the methylotrophic bacterium Paracoccus aminophilus JCM 7686, containing primary and secondary chromids.</title>
        <authorList>
            <person name="Dziewit L."/>
            <person name="Czarnecki J."/>
            <person name="Wibberg D."/>
            <person name="Radlinska M."/>
            <person name="Mrozek P."/>
            <person name="Szymczak M."/>
            <person name="Schluter A."/>
            <person name="Puhler A."/>
            <person name="Bartosik D."/>
        </authorList>
    </citation>
    <scope>NUCLEOTIDE SEQUENCE [LARGE SCALE GENOMIC DNA]</scope>
    <source>
        <strain evidence="1">JCM 7686</strain>
        <plasmid evidence="2">Plasmid pAMI8</plasmid>
    </source>
</reference>
<dbReference type="EMBL" id="CP006655">
    <property type="protein sequence ID" value="AGT11699.1"/>
    <property type="molecule type" value="Genomic_DNA"/>
</dbReference>
<accession>S5XW13</accession>
<keyword evidence="1" id="KW-0614">Plasmid</keyword>